<dbReference type="STRING" id="1035.BN961_03871"/>
<evidence type="ECO:0000313" key="1">
    <source>
        <dbReference type="EMBL" id="CEG10431.1"/>
    </source>
</evidence>
<keyword evidence="2" id="KW-1185">Reference proteome</keyword>
<comment type="caution">
    <text evidence="1">The sequence shown here is derived from an EMBL/GenBank/DDBJ whole genome shotgun (WGS) entry which is preliminary data.</text>
</comment>
<accession>A0A090MT01</accession>
<dbReference type="Pfam" id="PF11663">
    <property type="entry name" value="Toxin_YhaV"/>
    <property type="match status" value="1"/>
</dbReference>
<dbReference type="GO" id="GO:0110001">
    <property type="term" value="C:toxin-antitoxin complex"/>
    <property type="evidence" value="ECO:0007669"/>
    <property type="project" value="InterPro"/>
</dbReference>
<sequence length="167" mass="19015">MSDDTFEVNGWAIYAHPMFLDQLETLIAAAEKARKKNPQGYRKKRAAKLLAAVLKVAFDDIPSDPTRDAYRQGDTLGDEYTHWFRAKFLQQFRLFFRYQQSAGAKIIVLAWVNDDSTLRAYESANDAYAVFRKMLDRGNPPDAWNDLVAAASSGESRRRLSRSTRGS</sequence>
<dbReference type="InterPro" id="IPR021679">
    <property type="entry name" value="Toxin_endonuclease_YhaV"/>
</dbReference>
<proteinExistence type="predicted"/>
<protein>
    <submittedName>
        <fullName evidence="1">Toxin YhaV</fullName>
    </submittedName>
</protein>
<dbReference type="RefSeq" id="WP_048758111.1">
    <property type="nucleotide sequence ID" value="NZ_CCAZ020000003.1"/>
</dbReference>
<dbReference type="AlphaFoldDB" id="A0A090MT01"/>
<evidence type="ECO:0000313" key="2">
    <source>
        <dbReference type="Proteomes" id="UP000035762"/>
    </source>
</evidence>
<name>A0A090MT01_AFIFE</name>
<gene>
    <name evidence="1" type="primary">yhaV</name>
    <name evidence="1" type="ORF">BN961_03871</name>
</gene>
<dbReference type="GO" id="GO:0004540">
    <property type="term" value="F:RNA nuclease activity"/>
    <property type="evidence" value="ECO:0007669"/>
    <property type="project" value="InterPro"/>
</dbReference>
<reference evidence="1 2" key="1">
    <citation type="journal article" date="2014" name="Genome Announc.">
        <title>Genome Sequence of Afipia felis Strain 76713, Isolated in Hospital Water Using an Amoeba Co-Culture Procedure.</title>
        <authorList>
            <person name="Benamar S."/>
            <person name="La Scola B."/>
            <person name="Croce O."/>
        </authorList>
    </citation>
    <scope>NUCLEOTIDE SEQUENCE [LARGE SCALE GENOMIC DNA]</scope>
    <source>
        <strain evidence="1 2">76713</strain>
    </source>
</reference>
<dbReference type="OrthoDB" id="515905at2"/>
<organism evidence="1 2">
    <name type="scientific">Afipia felis</name>
    <name type="common">Cat scratch disease bacillus</name>
    <dbReference type="NCBI Taxonomy" id="1035"/>
    <lineage>
        <taxon>Bacteria</taxon>
        <taxon>Pseudomonadati</taxon>
        <taxon>Pseudomonadota</taxon>
        <taxon>Alphaproteobacteria</taxon>
        <taxon>Hyphomicrobiales</taxon>
        <taxon>Nitrobacteraceae</taxon>
        <taxon>Afipia</taxon>
    </lineage>
</organism>
<dbReference type="EMBL" id="CCAZ020000003">
    <property type="protein sequence ID" value="CEG10431.1"/>
    <property type="molecule type" value="Genomic_DNA"/>
</dbReference>
<dbReference type="Proteomes" id="UP000035762">
    <property type="component" value="Unassembled WGS sequence"/>
</dbReference>